<evidence type="ECO:0000259" key="20">
    <source>
        <dbReference type="PROSITE" id="PS50268"/>
    </source>
</evidence>
<dbReference type="SMART" id="SM00112">
    <property type="entry name" value="CA"/>
    <property type="match status" value="31"/>
</dbReference>
<keyword evidence="6 12" id="KW-0106">Calcium</keyword>
<dbReference type="PROSITE" id="PS00010">
    <property type="entry name" value="ASX_HYDROXYL"/>
    <property type="match status" value="1"/>
</dbReference>
<dbReference type="CDD" id="cd00054">
    <property type="entry name" value="EGF_CA"/>
    <property type="match status" value="4"/>
</dbReference>
<dbReference type="GO" id="GO:0007411">
    <property type="term" value="P:axon guidance"/>
    <property type="evidence" value="ECO:0007669"/>
    <property type="project" value="UniProtKB-ARBA"/>
</dbReference>
<name>A0A0B2UVC2_TOXCA</name>
<comment type="caution">
    <text evidence="13">Lacks conserved residue(s) required for the propagation of feature annotation.</text>
</comment>
<evidence type="ECO:0000256" key="2">
    <source>
        <dbReference type="ARBA" id="ARBA00022536"/>
    </source>
</evidence>
<dbReference type="PANTHER" id="PTHR24026:SF126">
    <property type="entry name" value="PROTOCADHERIN FAT 4"/>
    <property type="match status" value="1"/>
</dbReference>
<dbReference type="GO" id="GO:0005509">
    <property type="term" value="F:calcium ion binding"/>
    <property type="evidence" value="ECO:0007669"/>
    <property type="project" value="UniProtKB-UniRule"/>
</dbReference>
<dbReference type="GO" id="GO:0007163">
    <property type="term" value="P:establishment or maintenance of cell polarity"/>
    <property type="evidence" value="ECO:0007669"/>
    <property type="project" value="UniProtKB-ARBA"/>
</dbReference>
<feature type="domain" description="Cadherin" evidence="20">
    <location>
        <begin position="1275"/>
        <end position="1385"/>
    </location>
</feature>
<evidence type="ECO:0000256" key="12">
    <source>
        <dbReference type="PROSITE-ProRule" id="PRU00043"/>
    </source>
</evidence>
<dbReference type="SMART" id="SM00181">
    <property type="entry name" value="EGF"/>
    <property type="match status" value="5"/>
</dbReference>
<feature type="disulfide bond" evidence="13">
    <location>
        <begin position="4519"/>
        <end position="4528"/>
    </location>
</feature>
<feature type="domain" description="Cadherin" evidence="20">
    <location>
        <begin position="2639"/>
        <end position="2739"/>
    </location>
</feature>
<dbReference type="Gene3D" id="2.60.120.200">
    <property type="match status" value="1"/>
</dbReference>
<dbReference type="FunFam" id="2.60.40.60:FF:000015">
    <property type="entry name" value="FAT atypical cadherin 1"/>
    <property type="match status" value="2"/>
</dbReference>
<dbReference type="SUPFAM" id="SSF57196">
    <property type="entry name" value="EGF/Laminin"/>
    <property type="match status" value="2"/>
</dbReference>
<evidence type="ECO:0000313" key="22">
    <source>
        <dbReference type="Proteomes" id="UP000031036"/>
    </source>
</evidence>
<feature type="domain" description="Cadherin" evidence="20">
    <location>
        <begin position="565"/>
        <end position="684"/>
    </location>
</feature>
<feature type="region of interest" description="Disordered" evidence="15">
    <location>
        <begin position="4852"/>
        <end position="4948"/>
    </location>
</feature>
<feature type="domain" description="Cadherin" evidence="20">
    <location>
        <begin position="3507"/>
        <end position="3615"/>
    </location>
</feature>
<keyword evidence="9 16" id="KW-0472">Membrane</keyword>
<feature type="domain" description="Cadherin" evidence="20">
    <location>
        <begin position="3888"/>
        <end position="4015"/>
    </location>
</feature>
<dbReference type="SMART" id="SM00179">
    <property type="entry name" value="EGF_CA"/>
    <property type="match status" value="3"/>
</dbReference>
<feature type="domain" description="Cadherin" evidence="20">
    <location>
        <begin position="1964"/>
        <end position="2060"/>
    </location>
</feature>
<feature type="domain" description="Cadherin" evidence="20">
    <location>
        <begin position="2940"/>
        <end position="3040"/>
    </location>
</feature>
<dbReference type="SMART" id="SM00282">
    <property type="entry name" value="LamG"/>
    <property type="match status" value="1"/>
</dbReference>
<feature type="domain" description="EGF-like" evidence="19">
    <location>
        <begin position="4215"/>
        <end position="4253"/>
    </location>
</feature>
<feature type="domain" description="Cadherin" evidence="20">
    <location>
        <begin position="990"/>
        <end position="1092"/>
    </location>
</feature>
<dbReference type="CDD" id="cd11304">
    <property type="entry name" value="Cadherin_repeat"/>
    <property type="match status" value="33"/>
</dbReference>
<feature type="compositionally biased region" description="Basic and acidic residues" evidence="15">
    <location>
        <begin position="4978"/>
        <end position="4987"/>
    </location>
</feature>
<feature type="domain" description="Cadherin" evidence="20">
    <location>
        <begin position="685"/>
        <end position="787"/>
    </location>
</feature>
<evidence type="ECO:0000256" key="16">
    <source>
        <dbReference type="SAM" id="Phobius"/>
    </source>
</evidence>
<feature type="domain" description="Cadherin" evidence="20">
    <location>
        <begin position="1218"/>
        <end position="1274"/>
    </location>
</feature>
<feature type="transmembrane region" description="Helical" evidence="16">
    <location>
        <begin position="4582"/>
        <end position="4608"/>
    </location>
</feature>
<dbReference type="EMBL" id="JPKZ01002784">
    <property type="protein sequence ID" value="KHN75061.1"/>
    <property type="molecule type" value="Genomic_DNA"/>
</dbReference>
<feature type="domain" description="Cadherin" evidence="20">
    <location>
        <begin position="1859"/>
        <end position="1963"/>
    </location>
</feature>
<dbReference type="STRING" id="6265.A0A0B2UVC2"/>
<dbReference type="Gene3D" id="2.10.25.10">
    <property type="entry name" value="Laminin"/>
    <property type="match status" value="4"/>
</dbReference>
<feature type="disulfide bond" evidence="13">
    <location>
        <begin position="4243"/>
        <end position="4252"/>
    </location>
</feature>
<dbReference type="InterPro" id="IPR015919">
    <property type="entry name" value="Cadherin-like_sf"/>
</dbReference>
<feature type="compositionally biased region" description="Acidic residues" evidence="15">
    <location>
        <begin position="4968"/>
        <end position="4977"/>
    </location>
</feature>
<feature type="compositionally biased region" description="Acidic residues" evidence="15">
    <location>
        <begin position="4883"/>
        <end position="4899"/>
    </location>
</feature>
<evidence type="ECO:0000256" key="15">
    <source>
        <dbReference type="SAM" id="MobiDB-lite"/>
    </source>
</evidence>
<feature type="domain" description="Cadherin" evidence="20">
    <location>
        <begin position="1749"/>
        <end position="1858"/>
    </location>
</feature>
<evidence type="ECO:0000259" key="19">
    <source>
        <dbReference type="PROSITE" id="PS50026"/>
    </source>
</evidence>
<dbReference type="GO" id="GO:0005886">
    <property type="term" value="C:plasma membrane"/>
    <property type="evidence" value="ECO:0007669"/>
    <property type="project" value="UniProtKB-SubCell"/>
</dbReference>
<dbReference type="GO" id="GO:0007156">
    <property type="term" value="P:homophilic cell adhesion via plasma membrane adhesion molecules"/>
    <property type="evidence" value="ECO:0007669"/>
    <property type="project" value="InterPro"/>
</dbReference>
<proteinExistence type="predicted"/>
<dbReference type="InterPro" id="IPR000742">
    <property type="entry name" value="EGF"/>
</dbReference>
<protein>
    <submittedName>
        <fullName evidence="21">Fat-like cadherin-related tumor suppressor-like protein</fullName>
    </submittedName>
</protein>
<feature type="region of interest" description="Disordered" evidence="15">
    <location>
        <begin position="4754"/>
        <end position="4811"/>
    </location>
</feature>
<evidence type="ECO:0000313" key="21">
    <source>
        <dbReference type="EMBL" id="KHN75061.1"/>
    </source>
</evidence>
<keyword evidence="2 13" id="KW-0245">EGF-like domain</keyword>
<dbReference type="InterPro" id="IPR020894">
    <property type="entry name" value="Cadherin_CS"/>
</dbReference>
<dbReference type="FunFam" id="2.60.40.60:FF:000020">
    <property type="entry name" value="Dachsous cadherin-related 1b"/>
    <property type="match status" value="4"/>
</dbReference>
<dbReference type="Gene3D" id="2.60.40.60">
    <property type="entry name" value="Cadherins"/>
    <property type="match status" value="38"/>
</dbReference>
<evidence type="ECO:0000256" key="7">
    <source>
        <dbReference type="ARBA" id="ARBA00022889"/>
    </source>
</evidence>
<feature type="disulfide bond" evidence="13">
    <location>
        <begin position="4224"/>
        <end position="4241"/>
    </location>
</feature>
<sequence>MINYRILLLLLLLYGRWEYAIAKRLDSGQSTFSATTNFQFTSALYNVTIEENARGKEVYATSNDPIRVGVPLPSSDAIVKFKIVEGDKQHFKAETRTVGGFAFLRIRHRHDGILNRELKDRYEFLVKATCRRKDAANLETTASVVLSISDQNDARPIFEQDEYRAQISSQLPPFSDVIQVEASDADVGLSGQIYYSILNQSLDFTVDPRTGWIRTLRTVAPGTYRLRLLAEDRESRLSSRREGYEPEQEQFKPPIVLNEANAVKLRRAPFLNESFWRLRIRAIDNGWPYPRSTQMLLTIFLNDTKPPSKLKIGLSRDPPNDNSPSFENLPSTLTVSEDADVGTVIKVIESHPVLPNIIYERKPILSGTTNISQLAAIIRVDGVEGEVAVTIVDGNYSHAFRLNREAIGSSWRLETIPGYRLSSNSTLSIRARSVEHPERNVTSEIVIEVIKVIESHPVLPNIIYERKPILSGTTNISQLAAIIRVDGVEGEVAVTIVDGNYSHAFRLNREAIGSSWRLETIPGYRLSSNLTLSIWAKSVEHPERNVASEIVIEVSEKRSVQFANGNQTLHVSLNESVPLGFVITTLTATDSDRGYAGVVRYSCWDEFFDVDVHSGELRVAESLHHLMRQDSLHHHHHHLLRADNSENVIHVLRITVCDMGEPVRCSNDTLNITIVDSNNNAPRFDKPFYRIRIREDTAIGSEILVLSATDDDFGNNGRVAYKLVGDETHVEIDSKKGILRVRQQFDREITETHMFSVVAYDHGHPPKLTFVNVSVTLDDVNDNAPKCAESVQKVQIPEDYPNGALVTCVAASDADTGENGRITYGFDSKLDKASKQIPFRVQADTGCIFIDSKFPLNFETRALYNISVEAMDNGQPMFSTICTVLIELVDVNENAHAPVFTDVAHEASVYENMPIGTEVLALQAIDPDDPESPVKYSIVDGDGIGYFTIDPAALTLLQAMDNGQPMFSTICTVLIELVDVNENAHAPVFTDVAHEASVYENMPIGTEVLALQAIDPDDPESPVKYSIVDGDGIGYFTIDPAGVKLGYKQAVLVLIYNSHKNAMDNGQPMFSTICTVLIELVDVNENAHAPVFTDVAHEASVYENMPIGTEVLALQAIDPDDPESPVKYSIVDGDGIGYFTIDPAGIIRTSVHLDREVESRYWLAIEAEDAASVPLSSYVHVFVHVLDKNDHAPVPSRAIYFATVPENSPEDTVVVKKIDSTCLGIIRTSVHLDREVESRYWLAIEAEDAASVPLSSYVHVFVHVLDKNDHAPVPSRAIYFATVPENSPEDTVVVKVEADDKDEPPLGEDRTDLRFRIASGDPQSFFSIDLKTGYMITRGRRRLDRETQREHVVHIEICDQGSPQLCTTVPVVVTVGDLNDNSPVFKQQIYNFNVPAEQTGELCRIFAVDADEGINAQLFYNVTSGDNRFTIDETGMIRVSEALKTDEIAPLTIQATDMGQPYNTASARVILTAVGRKSPGKDGNRKPRLLNAQHWSRLPISDADNVGETIGLIEAEDPDGDQLWWTIISGNLNNTFAIRCDAGELLLARPLEYVDINVTEFHLEFNVSDGIDQESGKDGNRKPRLLNAQHWSRLPISDADNVGETIGLIEAEDPDGDQLWWTIISGNLNNTFAIRCDAGELLLARPLEYVDINVTEFHLEFNVSDGIDQESGKIIVEVSRSPQRRPKFSAHHYKTQISEKTPIGSVIYTMRATVDESGLTRRTANKMIIYSIHSVENLAAADKFRIDPSAHHYKTQISEKTPIGSVIYTMRATVDESGLTRRTANKMIIYSIHSVENLAAADKFRIDPSSGNVVVMESLGKEVAREFSIIVSARNGQMSNYATLSISLVDENDNAPKFLQSEYSVKLLASSPIGSVAVVTQAFDPDAGENGAIVYAIAAGNDHGYFVINEANGEIRTAKTLSTIEHSEAILTVRASDRSKYQLAETCTVRIQTTIDEDWQPIFQKSLYSQPIRESTPPGSLLMTVYAEGVLGVRYSLQEPCSSLAIHPVSGAVYLRHRLNREKHGVAVNCTVIARNTMGAESSARIVLKLIDVNEHAPFFNQTVYYGYLQENMPPGSAVLLEDDTPLIVQAFDYDTGPNGLVSYHIVSPLEPYFTVDFVSGAVRAKAKLDFEKVKEWSIHILASDMAAVALSSAVPALVRISIRDVNDEAPKFEKKSFDAVLVLPTVEGVVVASVPAHDVDTVGRLRYAIKSKEAKQLFAIDEFEGVVRVKANDSVNFVQSEYIIPLVVSDGVHSDSATLTVKVHNATINTDSLHFLQRQYHVTVVENRTSATPQPLLTVAAVDPNLGESVMYRILNPRPEFVIGAGSGLISWTGISLDRELTPLVKLVVQGRTSGGKWDSVQCVVVIDIEDVNDCSPRFLGVPYMAAIPRDAKPGEKALGVKAVDADEGSNGAVRYSLLGGASHFKINKYDGRITVARSLETLHSTSVVLIVNAADQGEQATILTCMRRRYSLLGGASHFKINKYDGRITVARSLETLHSTSVVLIVNAADQGRPPLSTNTTVLIELVDRAMPIFTHRLYRSHISESAPIGSAVLTVKAISNMGSQIGYILGGGNPKKQFRIDFDTGAISIQKPLDREEYALYNLSVMAIDVTRSNIHSECTVIVSIDDVNDNPPRFETPFYEVYVSESTSIGTEILQVTAYDPDSTDGIVSYGLTGANSSVLSIDPITGQITLMKQLDFELQQSYVFTLTATDGDQLASYATMLLYVEDVNDMAPQFTALVVRSTIGDDSLPGQFVAKMVVDDVDTMSSVAGGHRFLFSVIDGDETLLDVDKYSGVVLLARAIVDDDLEMRHKHFNVSVSDGMFTAYAKLTVEIVASTARRSLPRFDQAQYSASVGENGKIGATVIIVHAREGIPPLKYAFGGSKDGRAWPVMIDEKTGKVTTRVSLDYEQQSVHRISLLVTDAGGRRAFSTLILNAIFMVLAIDEDVGDQIEYTVVPDGSAHSNYVKVHPKQGILSLQKTLRELVDRSSGKLIISSPLDREEVTEWRFMVRISAKDSDVIGTVTVRVSDVNDNAQQFQGAYEHIAIAEDSRVGTSIAVLSATDADSGPNSRILVSLDYEQQSVHRIPLLVTDAGGRRAFSTLILNVIDENDNVPKFVASEYETSVVADAEDGEAIFMVLAIDEDVGDQVEYTVVPDGSAYSNYVKVHPKQGIVSLQRTLRELVLTNVRFSIASSSQSSELPFSVDRSSGKLIINSPLDREKGAYEHIAIAEDSPVGTSIAVLSATDADSGPNSRIFFTIEQKPGSNAFKMDRDSGWLMVAEALDRETEDEHIIVVIASDEGHLSSRRNLTVIVTDANDSPPLFDRNDYLVVVDFDKLSIGQQLLHMIVTDADLPPFNTTVLYITSGDEYGIFRVDNEGRLFVQKLPHLKRQHDYSLTVLAFDGKHYTTANVKVYIAEDAEVGTLLIEAASNTSRSSLRFTMSDGDELETFRINKNGSVVLAKKLDRETHDKYEFLLKTEARDVVCLQRVIVRVEDVNDESPKFGQLAYSATVKENLNASEENRIFLLRLDAEDPDLGVGGEVHYEFDVNVESYMNIFRLDAKTGVLTVVASLDKEAQDRYEFDVRAIDGGGKSTKTRVTVEVANENDNEPQFESNIYRLKVVEDETVGYELLRVKAVGGDQDETIEYRLDVPDSVEKYFSLHSKTGSLKLAHPLDYETLQRFSIAIVATDSGMPPLSARCAVEIEILDVNDNAPRFSQTNYKAIISENAPIGTKVVQVTANDPDSEHFGRVTYSLTDDSHMFTIDDHGWIIVDAKLDREIQSACRLNVHVADGGSPALSDSASVIIELEDTNDNVPIFALCNMTAIVQVKAYDRGGLSSECPLTVYVKEESRHSPVIEPLMITLNTLMGEFLGGKIGKVHARDDVIANDSDSEHFGRVTYSLTDDSHMFTIDDHGWIIVNAKLDRELVKAYDRGGLSSECPLTVYVKEESRHPPVIEPLMITLNTLMGEFLGGKIGRVHARDDVKAYDRGGLSSECPLTVYVKEESRHSPVIEPLMITLNTLMGEFLGGKIGRVHARDDDMADMLRYSIVDQQNAQQSSAGGVLYGFGRRPVSLQFSIEPETGEVYAEPDLLAGIHRFNVSVTDGKFTAQAPVTVDVSPIDQDALDHSVSVRARDLSGEEFLADYLMIISLTTEVCRRDVCVKGECRDRLYLDDAAYVRYNINDESFYAPRHTRTFECICREGFGGKRCDVPIDKCSKEQCTRDEICVPMDTDIGFECVCPPGTTGDRCATPTCGKDNRECSQNAEISVNGDGFFQITIANSLERRLELSFNFRTISPDATMMFAAGNSDFHAIEIERGHAQYRWDCGSGIGVVRVNNARVADGKWHSLKVSRRSRHVKVTVDDTHTAEGDSPAGSDVINLYKNAMRLTFGAQLSYSKNSGSSSLASDLRPLISKGMVGCFGRISVDGFDLPKTKQGLRLYNTRMDCDAVGRAPCSANPCGNEGTCFPTGEHSFSCVCPPRYTGQVCEIDLTPCVSRPCPPGVQCINLHNDFYCSCPQGFTGKTCQLRGEWDPCSPNPCGDFGRCIRLPQSSGFIRNCSHGYSGTSCSDRPKSLIPDGWPLGIVEVALAVAILLIVVLAVLICCYMRSRKYRYDKPPGQKDLEYEAHNFNPRVSKSFECAPPSLAPPPLPPRGFRSMHNNQLSNFEQAQLTGLPTVQVRPLPMSERLGGSSLGGGSRSPSIAESGRWKARRATTPSSLKNFDAVRNGANSSTDELEQIARTDMLRRYGRRIPEADDEVESNSSSKVRSIGDGHHCINRARRKRGNADGSPSAKNESSPNKPQNDWRQECDRRIDGACGIAADKRSERMKLHLLGNNRIAVGDTILSPREEDDEYMTMRPISRRMPPDSAESQRRPLLETSDSDGVEGVDFVYPDEVDPSKRDKPRPPAHSNRHLSETHSELEVSRVYDDPASEPTETITSLGEGPRKLAASVMESSVTNVSATFDDIDDSDIDEDTRAESETHEVSQTMAVL</sequence>
<dbReference type="OMA" id="VNENAHA"/>
<evidence type="ECO:0000256" key="5">
    <source>
        <dbReference type="ARBA" id="ARBA00022737"/>
    </source>
</evidence>
<dbReference type="PROSITE" id="PS50268">
    <property type="entry name" value="CADHERIN_2"/>
    <property type="match status" value="32"/>
</dbReference>
<dbReference type="OrthoDB" id="5855789at2759"/>
<feature type="region of interest" description="Disordered" evidence="15">
    <location>
        <begin position="4961"/>
        <end position="4995"/>
    </location>
</feature>
<dbReference type="CDD" id="cd00110">
    <property type="entry name" value="LamG"/>
    <property type="match status" value="1"/>
</dbReference>
<dbReference type="Pfam" id="PF02210">
    <property type="entry name" value="Laminin_G_2"/>
    <property type="match status" value="1"/>
</dbReference>
<reference evidence="21 22" key="1">
    <citation type="submission" date="2014-11" db="EMBL/GenBank/DDBJ databases">
        <title>Genetic blueprint of the zoonotic pathogen Toxocara canis.</title>
        <authorList>
            <person name="Zhu X.-Q."/>
            <person name="Korhonen P.K."/>
            <person name="Cai H."/>
            <person name="Young N.D."/>
            <person name="Nejsum P."/>
            <person name="von Samson-Himmelstjerna G."/>
            <person name="Boag P.R."/>
            <person name="Tan P."/>
            <person name="Li Q."/>
            <person name="Min J."/>
            <person name="Yang Y."/>
            <person name="Wang X."/>
            <person name="Fang X."/>
            <person name="Hall R.S."/>
            <person name="Hofmann A."/>
            <person name="Sternberg P.W."/>
            <person name="Jex A.R."/>
            <person name="Gasser R.B."/>
        </authorList>
    </citation>
    <scope>NUCLEOTIDE SEQUENCE [LARGE SCALE GENOMIC DNA]</scope>
    <source>
        <strain evidence="21">PN_DK_2014</strain>
    </source>
</reference>
<feature type="domain" description="Cadherin" evidence="20">
    <location>
        <begin position="1596"/>
        <end position="1688"/>
    </location>
</feature>
<dbReference type="InterPro" id="IPR013320">
    <property type="entry name" value="ConA-like_dom_sf"/>
</dbReference>
<dbReference type="PROSITE" id="PS00022">
    <property type="entry name" value="EGF_1"/>
    <property type="match status" value="3"/>
</dbReference>
<feature type="domain" description="Cadherin" evidence="20">
    <location>
        <begin position="159"/>
        <end position="271"/>
    </location>
</feature>
<evidence type="ECO:0000256" key="9">
    <source>
        <dbReference type="ARBA" id="ARBA00023136"/>
    </source>
</evidence>
<keyword evidence="4 17" id="KW-0732">Signal</keyword>
<dbReference type="PROSITE" id="PS50026">
    <property type="entry name" value="EGF_3"/>
    <property type="match status" value="4"/>
</dbReference>
<keyword evidence="8 16" id="KW-1133">Transmembrane helix</keyword>
<dbReference type="InterPro" id="IPR000152">
    <property type="entry name" value="EGF-type_Asp/Asn_hydroxyl_site"/>
</dbReference>
<evidence type="ECO:0000256" key="11">
    <source>
        <dbReference type="ARBA" id="ARBA00023180"/>
    </source>
</evidence>
<feature type="region of interest" description="Disordered" evidence="15">
    <location>
        <begin position="4687"/>
        <end position="4717"/>
    </location>
</feature>
<feature type="domain" description="Cadherin" evidence="20">
    <location>
        <begin position="2537"/>
        <end position="2638"/>
    </location>
</feature>
<feature type="domain" description="EGF-like" evidence="19">
    <location>
        <begin position="4533"/>
        <end position="4571"/>
    </location>
</feature>
<keyword evidence="3 16" id="KW-0812">Transmembrane</keyword>
<dbReference type="FunFam" id="2.60.40.60:FF:000116">
    <property type="entry name" value="Dachsous cadherin-related 2"/>
    <property type="match status" value="2"/>
</dbReference>
<feature type="domain" description="Cadherin" evidence="20">
    <location>
        <begin position="901"/>
        <end position="989"/>
    </location>
</feature>
<dbReference type="PROSITE" id="PS50025">
    <property type="entry name" value="LAM_G_DOMAIN"/>
    <property type="match status" value="1"/>
</dbReference>
<dbReference type="InterPro" id="IPR001881">
    <property type="entry name" value="EGF-like_Ca-bd_dom"/>
</dbReference>
<keyword evidence="5" id="KW-0677">Repeat</keyword>
<keyword evidence="22" id="KW-1185">Reference proteome</keyword>
<dbReference type="FunFam" id="2.10.25.10:FF:000472">
    <property type="entry name" value="Uncharacterized protein, isoform A"/>
    <property type="match status" value="1"/>
</dbReference>
<gene>
    <name evidence="21" type="primary">kug</name>
    <name evidence="21" type="ORF">Tcan_12609</name>
</gene>
<dbReference type="FunFam" id="2.60.40.60:FF:000037">
    <property type="entry name" value="FAT atypical cadherin 1"/>
    <property type="match status" value="2"/>
</dbReference>
<feature type="compositionally biased region" description="Polar residues" evidence="15">
    <location>
        <begin position="4794"/>
        <end position="4805"/>
    </location>
</feature>
<dbReference type="PRINTS" id="PR00205">
    <property type="entry name" value="CADHERIN"/>
</dbReference>
<feature type="domain" description="Cadherin" evidence="20">
    <location>
        <begin position="2189"/>
        <end position="2276"/>
    </location>
</feature>
<feature type="domain" description="Cadherin" evidence="20">
    <location>
        <begin position="2740"/>
        <end position="2848"/>
    </location>
</feature>
<evidence type="ECO:0000256" key="1">
    <source>
        <dbReference type="ARBA" id="ARBA00004167"/>
    </source>
</evidence>
<evidence type="ECO:0000256" key="6">
    <source>
        <dbReference type="ARBA" id="ARBA00022837"/>
    </source>
</evidence>
<feature type="domain" description="EGF-like" evidence="19">
    <location>
        <begin position="4454"/>
        <end position="4491"/>
    </location>
</feature>
<feature type="disulfide bond" evidence="13">
    <location>
        <begin position="4481"/>
        <end position="4490"/>
    </location>
</feature>
<feature type="domain" description="Cadherin" evidence="20">
    <location>
        <begin position="41"/>
        <end position="158"/>
    </location>
</feature>
<feature type="domain" description="Cadherin" evidence="20">
    <location>
        <begin position="2849"/>
        <end position="2938"/>
    </location>
</feature>
<feature type="chain" id="PRO_5002095129" evidence="17">
    <location>
        <begin position="23"/>
        <end position="4995"/>
    </location>
</feature>
<keyword evidence="11" id="KW-0325">Glycoprotein</keyword>
<keyword evidence="10 13" id="KW-1015">Disulfide bond</keyword>
<dbReference type="PROSITE" id="PS01186">
    <property type="entry name" value="EGF_2"/>
    <property type="match status" value="1"/>
</dbReference>
<feature type="disulfide bond" evidence="14">
    <location>
        <begin position="4423"/>
        <end position="4450"/>
    </location>
</feature>
<comment type="caution">
    <text evidence="21">The sequence shown here is derived from an EMBL/GenBank/DDBJ whole genome shotgun (WGS) entry which is preliminary data.</text>
</comment>
<organism evidence="21 22">
    <name type="scientific">Toxocara canis</name>
    <name type="common">Canine roundworm</name>
    <dbReference type="NCBI Taxonomy" id="6265"/>
    <lineage>
        <taxon>Eukaryota</taxon>
        <taxon>Metazoa</taxon>
        <taxon>Ecdysozoa</taxon>
        <taxon>Nematoda</taxon>
        <taxon>Chromadorea</taxon>
        <taxon>Rhabditida</taxon>
        <taxon>Spirurina</taxon>
        <taxon>Ascaridomorpha</taxon>
        <taxon>Ascaridoidea</taxon>
        <taxon>Toxocaridae</taxon>
        <taxon>Toxocara</taxon>
    </lineage>
</organism>
<feature type="signal peptide" evidence="17">
    <location>
        <begin position="1"/>
        <end position="22"/>
    </location>
</feature>
<keyword evidence="7" id="KW-0130">Cell adhesion</keyword>
<evidence type="ECO:0000256" key="14">
    <source>
        <dbReference type="PROSITE-ProRule" id="PRU00122"/>
    </source>
</evidence>
<feature type="domain" description="Cadherin" evidence="20">
    <location>
        <begin position="3120"/>
        <end position="3228"/>
    </location>
</feature>
<feature type="compositionally biased region" description="Basic and acidic residues" evidence="15">
    <location>
        <begin position="4916"/>
        <end position="4931"/>
    </location>
</feature>
<dbReference type="InterPro" id="IPR001791">
    <property type="entry name" value="Laminin_G"/>
</dbReference>
<feature type="domain" description="Cadherin" evidence="20">
    <location>
        <begin position="3224"/>
        <end position="3326"/>
    </location>
</feature>
<feature type="domain" description="Cadherin" evidence="20">
    <location>
        <begin position="3720"/>
        <end position="3821"/>
    </location>
</feature>
<dbReference type="SUPFAM" id="SSF49899">
    <property type="entry name" value="Concanavalin A-like lectins/glucanases"/>
    <property type="match status" value="1"/>
</dbReference>
<dbReference type="Pfam" id="PF00008">
    <property type="entry name" value="EGF"/>
    <property type="match status" value="1"/>
</dbReference>
<dbReference type="InterPro" id="IPR002126">
    <property type="entry name" value="Cadherin-like_dom"/>
</dbReference>
<evidence type="ECO:0000256" key="8">
    <source>
        <dbReference type="ARBA" id="ARBA00022989"/>
    </source>
</evidence>
<dbReference type="FunFam" id="2.60.40.60:FF:000002">
    <property type="entry name" value="Protocadherin alpha 2"/>
    <property type="match status" value="2"/>
</dbReference>
<dbReference type="SUPFAM" id="SSF49313">
    <property type="entry name" value="Cadherin-like"/>
    <property type="match status" value="33"/>
</dbReference>
<evidence type="ECO:0000256" key="3">
    <source>
        <dbReference type="ARBA" id="ARBA00022692"/>
    </source>
</evidence>
<feature type="domain" description="Cadherin" evidence="20">
    <location>
        <begin position="2061"/>
        <end position="2173"/>
    </location>
</feature>
<feature type="domain" description="Cadherin" evidence="20">
    <location>
        <begin position="3410"/>
        <end position="3506"/>
    </location>
</feature>
<evidence type="ECO:0000256" key="17">
    <source>
        <dbReference type="SAM" id="SignalP"/>
    </source>
</evidence>
<feature type="disulfide bond" evidence="13">
    <location>
        <begin position="4561"/>
        <end position="4570"/>
    </location>
</feature>
<feature type="domain" description="Laminin G" evidence="18">
    <location>
        <begin position="4267"/>
        <end position="4450"/>
    </location>
</feature>
<dbReference type="Proteomes" id="UP000031036">
    <property type="component" value="Unassembled WGS sequence"/>
</dbReference>
<evidence type="ECO:0000256" key="13">
    <source>
        <dbReference type="PROSITE-ProRule" id="PRU00076"/>
    </source>
</evidence>
<accession>A0A0B2UVC2</accession>
<evidence type="ECO:0000256" key="4">
    <source>
        <dbReference type="ARBA" id="ARBA00022729"/>
    </source>
</evidence>
<dbReference type="Pfam" id="PF00028">
    <property type="entry name" value="Cadherin"/>
    <property type="match status" value="16"/>
</dbReference>
<feature type="domain" description="Cadherin" evidence="20">
    <location>
        <begin position="3079"/>
        <end position="3119"/>
    </location>
</feature>
<comment type="subcellular location">
    <subcellularLocation>
        <location evidence="1">Membrane</location>
        <topology evidence="1">Single-pass membrane protein</topology>
    </subcellularLocation>
</comment>
<feature type="domain" description="Cadherin" evidence="20">
    <location>
        <begin position="2381"/>
        <end position="2536"/>
    </location>
</feature>
<feature type="domain" description="Cadherin" evidence="20">
    <location>
        <begin position="788"/>
        <end position="900"/>
    </location>
</feature>
<feature type="domain" description="EGF-like" evidence="19">
    <location>
        <begin position="4493"/>
        <end position="4529"/>
    </location>
</feature>
<evidence type="ECO:0000259" key="18">
    <source>
        <dbReference type="PROSITE" id="PS50025"/>
    </source>
</evidence>
<feature type="domain" description="Cadherin" evidence="20">
    <location>
        <begin position="1404"/>
        <end position="1489"/>
    </location>
</feature>
<feature type="domain" description="Cadherin" evidence="20">
    <location>
        <begin position="3616"/>
        <end position="3719"/>
    </location>
</feature>
<feature type="domain" description="Cadherin" evidence="20">
    <location>
        <begin position="2277"/>
        <end position="2380"/>
    </location>
</feature>
<evidence type="ECO:0000256" key="10">
    <source>
        <dbReference type="ARBA" id="ARBA00023157"/>
    </source>
</evidence>
<feature type="domain" description="Cadherin" evidence="20">
    <location>
        <begin position="1093"/>
        <end position="1195"/>
    </location>
</feature>
<dbReference type="PANTHER" id="PTHR24026">
    <property type="entry name" value="FAT ATYPICAL CADHERIN-RELATED"/>
    <property type="match status" value="1"/>
</dbReference>
<dbReference type="PROSITE" id="PS00232">
    <property type="entry name" value="CADHERIN_1"/>
    <property type="match status" value="8"/>
</dbReference>